<dbReference type="NCBIfam" id="TIGR00671">
    <property type="entry name" value="baf"/>
    <property type="match status" value="1"/>
</dbReference>
<keyword evidence="7 16" id="KW-0963">Cytoplasm</keyword>
<evidence type="ECO:0000256" key="11">
    <source>
        <dbReference type="ARBA" id="ARBA00022840"/>
    </source>
</evidence>
<evidence type="ECO:0000256" key="4">
    <source>
        <dbReference type="ARBA" id="ARBA00005225"/>
    </source>
</evidence>
<organism evidence="17 18">
    <name type="scientific">Nitrospira defluvii</name>
    <dbReference type="NCBI Taxonomy" id="330214"/>
    <lineage>
        <taxon>Bacteria</taxon>
        <taxon>Pseudomonadati</taxon>
        <taxon>Nitrospirota</taxon>
        <taxon>Nitrospiria</taxon>
        <taxon>Nitrospirales</taxon>
        <taxon>Nitrospiraceae</taxon>
        <taxon>Nitrospira</taxon>
    </lineage>
</organism>
<evidence type="ECO:0000256" key="12">
    <source>
        <dbReference type="ARBA" id="ARBA00022958"/>
    </source>
</evidence>
<dbReference type="HAMAP" id="MF_01274">
    <property type="entry name" value="Pantothen_kinase_3"/>
    <property type="match status" value="1"/>
</dbReference>
<dbReference type="EC" id="2.7.1.33" evidence="6 16"/>
<evidence type="ECO:0000256" key="1">
    <source>
        <dbReference type="ARBA" id="ARBA00001206"/>
    </source>
</evidence>
<comment type="cofactor">
    <cofactor evidence="16">
        <name>NH4(+)</name>
        <dbReference type="ChEBI" id="CHEBI:28938"/>
    </cofactor>
    <cofactor evidence="16">
        <name>K(+)</name>
        <dbReference type="ChEBI" id="CHEBI:29103"/>
    </cofactor>
    <text evidence="16">A monovalent cation. Ammonium or potassium.</text>
</comment>
<comment type="caution">
    <text evidence="17">The sequence shown here is derived from an EMBL/GenBank/DDBJ whole genome shotgun (WGS) entry which is preliminary data.</text>
</comment>
<comment type="subunit">
    <text evidence="5 16">Homodimer.</text>
</comment>
<proteinExistence type="inferred from homology"/>
<evidence type="ECO:0000313" key="17">
    <source>
        <dbReference type="EMBL" id="CAE6729347.1"/>
    </source>
</evidence>
<dbReference type="InterPro" id="IPR004619">
    <property type="entry name" value="Type_III_PanK"/>
</dbReference>
<feature type="binding site" evidence="16">
    <location>
        <begin position="6"/>
        <end position="13"/>
    </location>
    <ligand>
        <name>ATP</name>
        <dbReference type="ChEBI" id="CHEBI:30616"/>
    </ligand>
</feature>
<feature type="active site" description="Proton acceptor" evidence="16">
    <location>
        <position position="109"/>
    </location>
</feature>
<gene>
    <name evidence="16 17" type="primary">coaX</name>
    <name evidence="17" type="ORF">NSPZN2_100275</name>
</gene>
<dbReference type="RefSeq" id="WP_213041631.1">
    <property type="nucleotide sequence ID" value="NZ_CAJNBJ010000002.1"/>
</dbReference>
<dbReference type="CDD" id="cd24015">
    <property type="entry name" value="ASKHA_NBD_PanK-III"/>
    <property type="match status" value="1"/>
</dbReference>
<keyword evidence="18" id="KW-1185">Reference proteome</keyword>
<evidence type="ECO:0000256" key="15">
    <source>
        <dbReference type="ARBA" id="ARBA00040883"/>
    </source>
</evidence>
<evidence type="ECO:0000256" key="7">
    <source>
        <dbReference type="ARBA" id="ARBA00022490"/>
    </source>
</evidence>
<reference evidence="17 18" key="1">
    <citation type="submission" date="2021-02" db="EMBL/GenBank/DDBJ databases">
        <authorList>
            <person name="Han P."/>
        </authorList>
    </citation>
    <scope>NUCLEOTIDE SEQUENCE [LARGE SCALE GENOMIC DNA]</scope>
    <source>
        <strain evidence="17">Candidatus Nitrospira sp. ZN2</strain>
    </source>
</reference>
<dbReference type="EMBL" id="CAJNBJ010000002">
    <property type="protein sequence ID" value="CAE6729347.1"/>
    <property type="molecule type" value="Genomic_DNA"/>
</dbReference>
<dbReference type="GO" id="GO:0004594">
    <property type="term" value="F:pantothenate kinase activity"/>
    <property type="evidence" value="ECO:0007669"/>
    <property type="project" value="UniProtKB-EC"/>
</dbReference>
<evidence type="ECO:0000256" key="2">
    <source>
        <dbReference type="ARBA" id="ARBA00001958"/>
    </source>
</evidence>
<name>A0ABM8R2G5_9BACT</name>
<protein>
    <recommendedName>
        <fullName evidence="15 16">Type III pantothenate kinase</fullName>
        <ecNumber evidence="6 16">2.7.1.33</ecNumber>
    </recommendedName>
    <alternativeName>
        <fullName evidence="16">PanK-III</fullName>
    </alternativeName>
    <alternativeName>
        <fullName evidence="16">Pantothenic acid kinase</fullName>
    </alternativeName>
</protein>
<keyword evidence="11 16" id="KW-0067">ATP-binding</keyword>
<dbReference type="PANTHER" id="PTHR34265">
    <property type="entry name" value="TYPE III PANTOTHENATE KINASE"/>
    <property type="match status" value="1"/>
</dbReference>
<evidence type="ECO:0000256" key="9">
    <source>
        <dbReference type="ARBA" id="ARBA00022741"/>
    </source>
</evidence>
<keyword evidence="9 16" id="KW-0547">Nucleotide-binding</keyword>
<keyword evidence="13 16" id="KW-0173">Coenzyme A biosynthesis</keyword>
<keyword evidence="16" id="KW-0479">Metal-binding</keyword>
<keyword evidence="12 16" id="KW-0630">Potassium</keyword>
<evidence type="ECO:0000256" key="13">
    <source>
        <dbReference type="ARBA" id="ARBA00022993"/>
    </source>
</evidence>
<dbReference type="NCBIfam" id="NF009848">
    <property type="entry name" value="PRK13318.1-6"/>
    <property type="match status" value="1"/>
</dbReference>
<sequence>MLLAIDIGNTNVVCGLFEGSTLQAHWRLATESRRTDNEYGILLLNLLHNAGFAPGQITGCILSSVVPALTATFDSLLQAYFHHIPVIVGPDTDSGLTLRYANPKEIGSDRIVNAAAAYARYHSDLIIVDFGTATTFCAVTGSGEYLGGVIAPGLGISADALFSRTAKLPKVEIIRPKTVIGTDTIGGIQSGLLFGYVGLVDGIVHRMERELGRRSTVIATGGLATVIAKEAETIQKVLPFLTLEGLEFLYHRNRLT</sequence>
<comment type="function">
    <text evidence="16">Catalyzes the phosphorylation of pantothenate (Pan), the first step in CoA biosynthesis.</text>
</comment>
<feature type="binding site" evidence="16">
    <location>
        <position position="132"/>
    </location>
    <ligand>
        <name>ATP</name>
        <dbReference type="ChEBI" id="CHEBI:30616"/>
    </ligand>
</feature>
<evidence type="ECO:0000313" key="18">
    <source>
        <dbReference type="Proteomes" id="UP000675880"/>
    </source>
</evidence>
<feature type="binding site" evidence="16">
    <location>
        <position position="100"/>
    </location>
    <ligand>
        <name>substrate</name>
    </ligand>
</feature>
<accession>A0ABM8R2G5</accession>
<comment type="cofactor">
    <cofactor evidence="2">
        <name>K(+)</name>
        <dbReference type="ChEBI" id="CHEBI:29103"/>
    </cofactor>
</comment>
<evidence type="ECO:0000256" key="6">
    <source>
        <dbReference type="ARBA" id="ARBA00012102"/>
    </source>
</evidence>
<dbReference type="Proteomes" id="UP000675880">
    <property type="component" value="Unassembled WGS sequence"/>
</dbReference>
<comment type="pathway">
    <text evidence="4 16">Cofactor biosynthesis; coenzyme A biosynthesis; CoA from (R)-pantothenate: step 1/5.</text>
</comment>
<dbReference type="Gene3D" id="3.30.420.40">
    <property type="match status" value="2"/>
</dbReference>
<evidence type="ECO:0000256" key="10">
    <source>
        <dbReference type="ARBA" id="ARBA00022777"/>
    </source>
</evidence>
<dbReference type="PANTHER" id="PTHR34265:SF1">
    <property type="entry name" value="TYPE III PANTOTHENATE KINASE"/>
    <property type="match status" value="1"/>
</dbReference>
<comment type="similarity">
    <text evidence="14 16">Belongs to the type III pantothenate kinase family.</text>
</comment>
<evidence type="ECO:0000256" key="14">
    <source>
        <dbReference type="ARBA" id="ARBA00038036"/>
    </source>
</evidence>
<comment type="catalytic activity">
    <reaction evidence="1 16">
        <text>(R)-pantothenate + ATP = (R)-4'-phosphopantothenate + ADP + H(+)</text>
        <dbReference type="Rhea" id="RHEA:16373"/>
        <dbReference type="ChEBI" id="CHEBI:10986"/>
        <dbReference type="ChEBI" id="CHEBI:15378"/>
        <dbReference type="ChEBI" id="CHEBI:29032"/>
        <dbReference type="ChEBI" id="CHEBI:30616"/>
        <dbReference type="ChEBI" id="CHEBI:456216"/>
        <dbReference type="EC" id="2.7.1.33"/>
    </reaction>
</comment>
<keyword evidence="10 16" id="KW-0418">Kinase</keyword>
<feature type="binding site" evidence="16">
    <location>
        <begin position="107"/>
        <end position="110"/>
    </location>
    <ligand>
        <name>substrate</name>
    </ligand>
</feature>
<evidence type="ECO:0000256" key="5">
    <source>
        <dbReference type="ARBA" id="ARBA00011738"/>
    </source>
</evidence>
<feature type="binding site" evidence="16">
    <location>
        <position position="129"/>
    </location>
    <ligand>
        <name>K(+)</name>
        <dbReference type="ChEBI" id="CHEBI:29103"/>
    </ligand>
</feature>
<dbReference type="SUPFAM" id="SSF53067">
    <property type="entry name" value="Actin-like ATPase domain"/>
    <property type="match status" value="2"/>
</dbReference>
<dbReference type="Pfam" id="PF03309">
    <property type="entry name" value="Pan_kinase"/>
    <property type="match status" value="1"/>
</dbReference>
<dbReference type="InterPro" id="IPR043129">
    <property type="entry name" value="ATPase_NBD"/>
</dbReference>
<comment type="subcellular location">
    <subcellularLocation>
        <location evidence="3 16">Cytoplasm</location>
    </subcellularLocation>
</comment>
<keyword evidence="8 16" id="KW-0808">Transferase</keyword>
<evidence type="ECO:0000256" key="3">
    <source>
        <dbReference type="ARBA" id="ARBA00004496"/>
    </source>
</evidence>
<dbReference type="NCBIfam" id="NF009855">
    <property type="entry name" value="PRK13321.1"/>
    <property type="match status" value="1"/>
</dbReference>
<evidence type="ECO:0000256" key="8">
    <source>
        <dbReference type="ARBA" id="ARBA00022679"/>
    </source>
</evidence>
<evidence type="ECO:0000256" key="16">
    <source>
        <dbReference type="HAMAP-Rule" id="MF_01274"/>
    </source>
</evidence>
<feature type="binding site" evidence="16">
    <location>
        <position position="184"/>
    </location>
    <ligand>
        <name>substrate</name>
    </ligand>
</feature>